<dbReference type="EMBL" id="JACHMJ010000001">
    <property type="protein sequence ID" value="MBB5844311.1"/>
    <property type="molecule type" value="Genomic_DNA"/>
</dbReference>
<comment type="caution">
    <text evidence="2">The sequence shown here is derived from an EMBL/GenBank/DDBJ whole genome shotgun (WGS) entry which is preliminary data.</text>
</comment>
<gene>
    <name evidence="2" type="ORF">HD599_002634</name>
</gene>
<keyword evidence="1" id="KW-1133">Transmembrane helix</keyword>
<sequence length="89" mass="9807">MTPIQQRIAIDRARTLALWMLGVGGIATVLTALQAALSPPDPLRWAMCALWVVLGVLGVIRLLAARRRRVAFEAEHGRDAGRQEPIRRA</sequence>
<evidence type="ECO:0000313" key="3">
    <source>
        <dbReference type="Proteomes" id="UP000536685"/>
    </source>
</evidence>
<evidence type="ECO:0000313" key="2">
    <source>
        <dbReference type="EMBL" id="MBB5844311.1"/>
    </source>
</evidence>
<reference evidence="2 3" key="1">
    <citation type="submission" date="2020-08" db="EMBL/GenBank/DDBJ databases">
        <title>Sequencing the genomes of 1000 actinobacteria strains.</title>
        <authorList>
            <person name="Klenk H.-P."/>
        </authorList>
    </citation>
    <scope>NUCLEOTIDE SEQUENCE [LARGE SCALE GENOMIC DNA]</scope>
    <source>
        <strain evidence="2 3">DSM 105784</strain>
    </source>
</reference>
<keyword evidence="1" id="KW-0472">Membrane</keyword>
<accession>A0A841ARA9</accession>
<name>A0A841ARA9_9MICO</name>
<keyword evidence="1" id="KW-0812">Transmembrane</keyword>
<protein>
    <submittedName>
        <fullName evidence="2">Uncharacterized protein</fullName>
    </submittedName>
</protein>
<proteinExistence type="predicted"/>
<feature type="transmembrane region" description="Helical" evidence="1">
    <location>
        <begin position="16"/>
        <end position="37"/>
    </location>
</feature>
<evidence type="ECO:0000256" key="1">
    <source>
        <dbReference type="SAM" id="Phobius"/>
    </source>
</evidence>
<dbReference type="AlphaFoldDB" id="A0A841ARA9"/>
<organism evidence="2 3">
    <name type="scientific">Conyzicola lurida</name>
    <dbReference type="NCBI Taxonomy" id="1172621"/>
    <lineage>
        <taxon>Bacteria</taxon>
        <taxon>Bacillati</taxon>
        <taxon>Actinomycetota</taxon>
        <taxon>Actinomycetes</taxon>
        <taxon>Micrococcales</taxon>
        <taxon>Microbacteriaceae</taxon>
        <taxon>Conyzicola</taxon>
    </lineage>
</organism>
<dbReference type="Proteomes" id="UP000536685">
    <property type="component" value="Unassembled WGS sequence"/>
</dbReference>
<keyword evidence="3" id="KW-1185">Reference proteome</keyword>
<feature type="transmembrane region" description="Helical" evidence="1">
    <location>
        <begin position="43"/>
        <end position="64"/>
    </location>
</feature>
<dbReference type="RefSeq" id="WP_184238330.1">
    <property type="nucleotide sequence ID" value="NZ_JACHMJ010000001.1"/>
</dbReference>